<dbReference type="InterPro" id="IPR014729">
    <property type="entry name" value="Rossmann-like_a/b/a_fold"/>
</dbReference>
<evidence type="ECO:0000259" key="14">
    <source>
        <dbReference type="SMART" id="SM01016"/>
    </source>
</evidence>
<feature type="domain" description="Arginyl tRNA synthetase N-terminal" evidence="14">
    <location>
        <begin position="3"/>
        <end position="91"/>
    </location>
</feature>
<dbReference type="PRINTS" id="PR01038">
    <property type="entry name" value="TRNASYNTHARG"/>
</dbReference>
<evidence type="ECO:0000256" key="11">
    <source>
        <dbReference type="HAMAP-Rule" id="MF_00123"/>
    </source>
</evidence>
<dbReference type="Gene3D" id="3.30.1360.70">
    <property type="entry name" value="Arginyl tRNA synthetase N-terminal domain"/>
    <property type="match status" value="1"/>
</dbReference>
<dbReference type="Gene3D" id="1.10.730.10">
    <property type="entry name" value="Isoleucyl-tRNA Synthetase, Domain 1"/>
    <property type="match status" value="1"/>
</dbReference>
<keyword evidence="6 11" id="KW-0547">Nucleotide-binding</keyword>
<dbReference type="HAMAP" id="MF_00123">
    <property type="entry name" value="Arg_tRNA_synth"/>
    <property type="match status" value="1"/>
</dbReference>
<evidence type="ECO:0000313" key="15">
    <source>
        <dbReference type="EMBL" id="KNH27229.1"/>
    </source>
</evidence>
<keyword evidence="5 11" id="KW-0436">Ligase</keyword>
<evidence type="ECO:0000256" key="4">
    <source>
        <dbReference type="ARBA" id="ARBA00022490"/>
    </source>
</evidence>
<comment type="similarity">
    <text evidence="2 11 12">Belongs to the class-I aminoacyl-tRNA synthetase family.</text>
</comment>
<evidence type="ECO:0000256" key="2">
    <source>
        <dbReference type="ARBA" id="ARBA00005594"/>
    </source>
</evidence>
<dbReference type="PROSITE" id="PS00178">
    <property type="entry name" value="AA_TRNA_LIGASE_I"/>
    <property type="match status" value="1"/>
</dbReference>
<dbReference type="InterPro" id="IPR035684">
    <property type="entry name" value="ArgRS_core"/>
</dbReference>
<dbReference type="Proteomes" id="UP000036955">
    <property type="component" value="Unassembled WGS sequence"/>
</dbReference>
<dbReference type="InterPro" id="IPR008909">
    <property type="entry name" value="DALR_anticod-bd"/>
</dbReference>
<dbReference type="Gene3D" id="3.40.50.620">
    <property type="entry name" value="HUPs"/>
    <property type="match status" value="1"/>
</dbReference>
<dbReference type="GO" id="GO:0006420">
    <property type="term" value="P:arginyl-tRNA aminoacylation"/>
    <property type="evidence" value="ECO:0007669"/>
    <property type="project" value="UniProtKB-UniRule"/>
</dbReference>
<evidence type="ECO:0000256" key="8">
    <source>
        <dbReference type="ARBA" id="ARBA00022917"/>
    </source>
</evidence>
<dbReference type="FunFam" id="3.30.1360.70:FF:000003">
    <property type="entry name" value="Arginine--tRNA ligase"/>
    <property type="match status" value="1"/>
</dbReference>
<dbReference type="FunFam" id="3.40.50.620:FF:000030">
    <property type="entry name" value="Arginine--tRNA ligase"/>
    <property type="match status" value="1"/>
</dbReference>
<evidence type="ECO:0000256" key="9">
    <source>
        <dbReference type="ARBA" id="ARBA00023146"/>
    </source>
</evidence>
<dbReference type="CDD" id="cd00671">
    <property type="entry name" value="ArgRS_core"/>
    <property type="match status" value="1"/>
</dbReference>
<dbReference type="InterPro" id="IPR005148">
    <property type="entry name" value="Arg-tRNA-synth_N"/>
</dbReference>
<keyword evidence="7 11" id="KW-0067">ATP-binding</keyword>
<dbReference type="InterPro" id="IPR009080">
    <property type="entry name" value="tRNAsynth_Ia_anticodon-bd"/>
</dbReference>
<dbReference type="SMART" id="SM00836">
    <property type="entry name" value="DALR_1"/>
    <property type="match status" value="1"/>
</dbReference>
<proteinExistence type="inferred from homology"/>
<dbReference type="GO" id="GO:0004814">
    <property type="term" value="F:arginine-tRNA ligase activity"/>
    <property type="evidence" value="ECO:0007669"/>
    <property type="project" value="UniProtKB-UniRule"/>
</dbReference>
<keyword evidence="4 11" id="KW-0963">Cytoplasm</keyword>
<dbReference type="PANTHER" id="PTHR11956">
    <property type="entry name" value="ARGINYL-TRNA SYNTHETASE"/>
    <property type="match status" value="1"/>
</dbReference>
<evidence type="ECO:0000256" key="1">
    <source>
        <dbReference type="ARBA" id="ARBA00004496"/>
    </source>
</evidence>
<evidence type="ECO:0000256" key="6">
    <source>
        <dbReference type="ARBA" id="ARBA00022741"/>
    </source>
</evidence>
<evidence type="ECO:0000256" key="10">
    <source>
        <dbReference type="ARBA" id="ARBA00049339"/>
    </source>
</evidence>
<evidence type="ECO:0000256" key="5">
    <source>
        <dbReference type="ARBA" id="ARBA00022598"/>
    </source>
</evidence>
<comment type="subunit">
    <text evidence="3 11">Monomer.</text>
</comment>
<dbReference type="SUPFAM" id="SSF55190">
    <property type="entry name" value="Arginyl-tRNA synthetase (ArgRS), N-terminal 'additional' domain"/>
    <property type="match status" value="1"/>
</dbReference>
<protein>
    <recommendedName>
        <fullName evidence="11">Arginine--tRNA ligase</fullName>
        <ecNumber evidence="11">6.1.1.19</ecNumber>
    </recommendedName>
    <alternativeName>
        <fullName evidence="11">Arginyl-tRNA synthetase</fullName>
        <shortName evidence="11">ArgRS</shortName>
    </alternativeName>
</protein>
<dbReference type="Pfam" id="PF00750">
    <property type="entry name" value="tRNA-synt_1d"/>
    <property type="match status" value="1"/>
</dbReference>
<dbReference type="SUPFAM" id="SSF52374">
    <property type="entry name" value="Nucleotidylyl transferase"/>
    <property type="match status" value="1"/>
</dbReference>
<feature type="short sequence motif" description="'HIGH' region" evidence="11">
    <location>
        <begin position="127"/>
        <end position="137"/>
    </location>
</feature>
<reference evidence="15 16" key="1">
    <citation type="submission" date="2015-06" db="EMBL/GenBank/DDBJ databases">
        <authorList>
            <person name="Hoefler B.C."/>
            <person name="Straight P.D."/>
        </authorList>
    </citation>
    <scope>NUCLEOTIDE SEQUENCE [LARGE SCALE GENOMIC DNA]</scope>
    <source>
        <strain evidence="15 16">Riq4</strain>
    </source>
</reference>
<dbReference type="SUPFAM" id="SSF47323">
    <property type="entry name" value="Anticodon-binding domain of a subclass of class I aminoacyl-tRNA synthetases"/>
    <property type="match status" value="1"/>
</dbReference>
<dbReference type="InterPro" id="IPR001278">
    <property type="entry name" value="Arg-tRNA-ligase"/>
</dbReference>
<evidence type="ECO:0000259" key="13">
    <source>
        <dbReference type="SMART" id="SM00836"/>
    </source>
</evidence>
<dbReference type="Pfam" id="PF03485">
    <property type="entry name" value="Arg_tRNA_synt_N"/>
    <property type="match status" value="1"/>
</dbReference>
<dbReference type="SMART" id="SM01016">
    <property type="entry name" value="Arg_tRNA_synt_N"/>
    <property type="match status" value="1"/>
</dbReference>
<organism evidence="15 16">
    <name type="scientific">Pseudomonas syringae</name>
    <dbReference type="NCBI Taxonomy" id="317"/>
    <lineage>
        <taxon>Bacteria</taxon>
        <taxon>Pseudomonadati</taxon>
        <taxon>Pseudomonadota</taxon>
        <taxon>Gammaproteobacteria</taxon>
        <taxon>Pseudomonadales</taxon>
        <taxon>Pseudomonadaceae</taxon>
        <taxon>Pseudomonas</taxon>
    </lineage>
</organism>
<dbReference type="PATRIC" id="fig|317.197.peg.1685"/>
<gene>
    <name evidence="11" type="primary">argS</name>
    <name evidence="15" type="ORF">ACS77_11770</name>
</gene>
<keyword evidence="9 11" id="KW-0030">Aminoacyl-tRNA synthetase</keyword>
<dbReference type="Pfam" id="PF05746">
    <property type="entry name" value="DALR_1"/>
    <property type="match status" value="1"/>
</dbReference>
<feature type="domain" description="DALR anticodon binding" evidence="13">
    <location>
        <begin position="462"/>
        <end position="578"/>
    </location>
</feature>
<dbReference type="GO" id="GO:0005524">
    <property type="term" value="F:ATP binding"/>
    <property type="evidence" value="ECO:0007669"/>
    <property type="project" value="UniProtKB-UniRule"/>
</dbReference>
<dbReference type="AlphaFoldDB" id="A0A0L1MG35"/>
<name>A0A0L1MG35_PSESX</name>
<comment type="caution">
    <text evidence="15">The sequence shown here is derived from an EMBL/GenBank/DDBJ whole genome shotgun (WGS) entry which is preliminary data.</text>
</comment>
<comment type="subcellular location">
    <subcellularLocation>
        <location evidence="1 11">Cytoplasm</location>
    </subcellularLocation>
</comment>
<evidence type="ECO:0000313" key="16">
    <source>
        <dbReference type="Proteomes" id="UP000036955"/>
    </source>
</evidence>
<dbReference type="GO" id="GO:0005737">
    <property type="term" value="C:cytoplasm"/>
    <property type="evidence" value="ECO:0007669"/>
    <property type="project" value="UniProtKB-SubCell"/>
</dbReference>
<dbReference type="OrthoDB" id="9803211at2"/>
<comment type="catalytic activity">
    <reaction evidence="10 11">
        <text>tRNA(Arg) + L-arginine + ATP = L-arginyl-tRNA(Arg) + AMP + diphosphate</text>
        <dbReference type="Rhea" id="RHEA:20301"/>
        <dbReference type="Rhea" id="RHEA-COMP:9658"/>
        <dbReference type="Rhea" id="RHEA-COMP:9673"/>
        <dbReference type="ChEBI" id="CHEBI:30616"/>
        <dbReference type="ChEBI" id="CHEBI:32682"/>
        <dbReference type="ChEBI" id="CHEBI:33019"/>
        <dbReference type="ChEBI" id="CHEBI:78442"/>
        <dbReference type="ChEBI" id="CHEBI:78513"/>
        <dbReference type="ChEBI" id="CHEBI:456215"/>
        <dbReference type="EC" id="6.1.1.19"/>
    </reaction>
</comment>
<evidence type="ECO:0000256" key="12">
    <source>
        <dbReference type="RuleBase" id="RU363038"/>
    </source>
</evidence>
<accession>A0A0L1MG35</accession>
<dbReference type="InterPro" id="IPR036695">
    <property type="entry name" value="Arg-tRNA-synth_N_sf"/>
</dbReference>
<dbReference type="PANTHER" id="PTHR11956:SF5">
    <property type="entry name" value="ARGININE--TRNA LIGASE, CYTOPLASMIC"/>
    <property type="match status" value="1"/>
</dbReference>
<dbReference type="EC" id="6.1.1.19" evidence="11"/>
<dbReference type="EMBL" id="LFQK01000022">
    <property type="protein sequence ID" value="KNH27229.1"/>
    <property type="molecule type" value="Genomic_DNA"/>
</dbReference>
<dbReference type="NCBIfam" id="TIGR00456">
    <property type="entry name" value="argS"/>
    <property type="match status" value="1"/>
</dbReference>
<evidence type="ECO:0000256" key="7">
    <source>
        <dbReference type="ARBA" id="ARBA00022840"/>
    </source>
</evidence>
<dbReference type="FunFam" id="1.10.730.10:FF:000006">
    <property type="entry name" value="Arginyl-tRNA synthetase 2, mitochondrial"/>
    <property type="match status" value="1"/>
</dbReference>
<evidence type="ECO:0000256" key="3">
    <source>
        <dbReference type="ARBA" id="ARBA00011245"/>
    </source>
</evidence>
<keyword evidence="8 11" id="KW-0648">Protein biosynthesis</keyword>
<dbReference type="InterPro" id="IPR001412">
    <property type="entry name" value="aa-tRNA-synth_I_CS"/>
</dbReference>
<sequence>MKDTIRQLIQQAITQLVNEGVLPEGLSPAIQVENSRDKKNGDFASNIAMMLAKPAGMKPRDLAEKIIAALPADENVSKAEIAGPGFLNFFQNTQALATRLDAALADDHIGVRKAGPVQRTVVDLSAPNLAKEMHVGHLRSTIIGDGVARVLEFLGDEVIRQNHVGDWGTQFGMLMAYLQENPITSDELSDLENFYRAAKQRFDESEEFADRARGLVVKLQAGDPDCLALWTKFKDISLSHCQKIYELLNVKLTMADVMGESAYNDDLINVVNDLKAAGLLVESNGAQCVFLDEFKNADGDPLPVIIVKADGGYLYATTDLAAVRYRSGVLKADRALYFVDQRQALHFQQVFQVARLAGFVTHPMEMEHMGFGTMNGADGRPFKTRDGGTVKLIDLLTEAQERAYTLVKEKNPTLAEDELRNIAKVVGIGAVKYADLSKHRTSDYSFNFDLMLNFEGNTAPYLLYAYTRVAGVFRKLGKDFSEVEGQIVLEAAHEHELAAKLAQFGEILNNVSDKGTPHILCTYLYDVAGLFSSFYENCPILGADTPAQMQSRLRLAALTGRTLKQGLELLGLETLERM</sequence>